<dbReference type="AlphaFoldDB" id="A0A749PK96"/>
<organism evidence="1">
    <name type="scientific">Salmonella enterica</name>
    <name type="common">Salmonella choleraesuis</name>
    <dbReference type="NCBI Taxonomy" id="28901"/>
    <lineage>
        <taxon>Bacteria</taxon>
        <taxon>Pseudomonadati</taxon>
        <taxon>Pseudomonadota</taxon>
        <taxon>Gammaproteobacteria</taxon>
        <taxon>Enterobacterales</taxon>
        <taxon>Enterobacteriaceae</taxon>
        <taxon>Salmonella</taxon>
    </lineage>
</organism>
<protein>
    <submittedName>
        <fullName evidence="1">Uncharacterized protein</fullName>
    </submittedName>
</protein>
<name>A0A749PK96_SALER</name>
<reference evidence="1" key="1">
    <citation type="journal article" date="2018" name="Genome Biol.">
        <title>SKESA: strategic k-mer extension for scrupulous assemblies.</title>
        <authorList>
            <person name="Souvorov A."/>
            <person name="Agarwala R."/>
            <person name="Lipman D.J."/>
        </authorList>
    </citation>
    <scope>NUCLEOTIDE SEQUENCE</scope>
    <source>
        <strain evidence="1">MA.CK_00/00004035</strain>
    </source>
</reference>
<dbReference type="EMBL" id="DAAVUQ010000003">
    <property type="protein sequence ID" value="HAF5756198.1"/>
    <property type="molecule type" value="Genomic_DNA"/>
</dbReference>
<comment type="caution">
    <text evidence="1">The sequence shown here is derived from an EMBL/GenBank/DDBJ whole genome shotgun (WGS) entry which is preliminary data.</text>
</comment>
<accession>A0A749PK96</accession>
<evidence type="ECO:0000313" key="1">
    <source>
        <dbReference type="EMBL" id="HAF5756198.1"/>
    </source>
</evidence>
<proteinExistence type="predicted"/>
<reference evidence="1" key="2">
    <citation type="submission" date="2020-02" db="EMBL/GenBank/DDBJ databases">
        <authorList>
            <consortium name="NCBI Pathogen Detection Project"/>
        </authorList>
    </citation>
    <scope>NUCLEOTIDE SEQUENCE</scope>
    <source>
        <strain evidence="1">MA.CK_00/00004035</strain>
    </source>
</reference>
<gene>
    <name evidence="1" type="ORF">G8N42_001587</name>
</gene>
<sequence length="171" mass="19692">MAKLHRMTFDLVFRVSLFRDDMDVARFLVSAVADASADESNDFELTWHYQASMAALLISRIRLRIEQMGELLYPSFHAGAQFDREFQSEKAEQQMLDMYTDDNISTPEALTFLQMLARYASDYSLHELRLACLDAAEHIESGGELLNQMKSVLKSVNRHRIKTGEYVRMEG</sequence>